<accession>A0ABU8BJ69</accession>
<keyword evidence="3" id="KW-1185">Reference proteome</keyword>
<sequence length="206" mass="21751">MRAKTDQVAADKLTAFLQSAKESVTGKQAPASKDGTQIFESLTGHNRSSSAGGEPSSAGDFEDAVLDRLIEAHRNADGTVRNYSAVARDVFTPATSAEQVSDWYKTNGQAYIDSAQARPTEWGTSLAAAVQAREVTFHSAADFADLNFHNTYTFEGGEGGGSANVDFTYNRNASIFSDPTTNYLVSSDGTVVSWKKAEGGAAASST</sequence>
<protein>
    <submittedName>
        <fullName evidence="2">Uncharacterized protein</fullName>
    </submittedName>
</protein>
<gene>
    <name evidence="2" type="ORF">V1286_005733</name>
</gene>
<proteinExistence type="predicted"/>
<dbReference type="EMBL" id="JAZHRV010000001">
    <property type="protein sequence ID" value="MEH2558204.1"/>
    <property type="molecule type" value="Genomic_DNA"/>
</dbReference>
<feature type="compositionally biased region" description="Low complexity" evidence="1">
    <location>
        <begin position="48"/>
        <end position="59"/>
    </location>
</feature>
<dbReference type="RefSeq" id="WP_334485105.1">
    <property type="nucleotide sequence ID" value="NZ_JAZHRV010000001.1"/>
</dbReference>
<evidence type="ECO:0000256" key="1">
    <source>
        <dbReference type="SAM" id="MobiDB-lite"/>
    </source>
</evidence>
<feature type="region of interest" description="Disordered" evidence="1">
    <location>
        <begin position="20"/>
        <end position="60"/>
    </location>
</feature>
<comment type="caution">
    <text evidence="2">The sequence shown here is derived from an EMBL/GenBank/DDBJ whole genome shotgun (WGS) entry which is preliminary data.</text>
</comment>
<feature type="compositionally biased region" description="Polar residues" evidence="1">
    <location>
        <begin position="34"/>
        <end position="47"/>
    </location>
</feature>
<reference evidence="2 3" key="1">
    <citation type="submission" date="2024-02" db="EMBL/GenBank/DDBJ databases">
        <title>Adaptive strategies in a cosmopolitan and abundant soil bacterium.</title>
        <authorList>
            <person name="Carini P."/>
        </authorList>
    </citation>
    <scope>NUCLEOTIDE SEQUENCE [LARGE SCALE GENOMIC DNA]</scope>
    <source>
        <strain evidence="2 3">AZCC 1608</strain>
    </source>
</reference>
<dbReference type="Proteomes" id="UP001364224">
    <property type="component" value="Unassembled WGS sequence"/>
</dbReference>
<name>A0ABU8BJ69_9BRAD</name>
<organism evidence="2 3">
    <name type="scientific">Bradyrhizobium algeriense</name>
    <dbReference type="NCBI Taxonomy" id="634784"/>
    <lineage>
        <taxon>Bacteria</taxon>
        <taxon>Pseudomonadati</taxon>
        <taxon>Pseudomonadota</taxon>
        <taxon>Alphaproteobacteria</taxon>
        <taxon>Hyphomicrobiales</taxon>
        <taxon>Nitrobacteraceae</taxon>
        <taxon>Bradyrhizobium</taxon>
    </lineage>
</organism>
<evidence type="ECO:0000313" key="3">
    <source>
        <dbReference type="Proteomes" id="UP001364224"/>
    </source>
</evidence>
<evidence type="ECO:0000313" key="2">
    <source>
        <dbReference type="EMBL" id="MEH2558204.1"/>
    </source>
</evidence>